<dbReference type="OrthoDB" id="2735651at2759"/>
<dbReference type="AlphaFoldDB" id="A0A2G8SKP9"/>
<sequence length="165" mass="18335">MPPVRSPVRCKKPVMKQLQGLHYACDAEEPSTVWVPTMIHPSHDGSANPRFPSFEAVLGVEAWIHETWVKVLNADDNEHRFLVAAQYCSECAINASLQAIWQETSWRGGLVVMRGGKYSSVIEMGGARFKRLAALAVRKYLVNTAPLVEELEQVSRAPAVMPAHI</sequence>
<evidence type="ECO:0000313" key="2">
    <source>
        <dbReference type="Proteomes" id="UP000230002"/>
    </source>
</evidence>
<organism evidence="1 2">
    <name type="scientific">Ganoderma sinense ZZ0214-1</name>
    <dbReference type="NCBI Taxonomy" id="1077348"/>
    <lineage>
        <taxon>Eukaryota</taxon>
        <taxon>Fungi</taxon>
        <taxon>Dikarya</taxon>
        <taxon>Basidiomycota</taxon>
        <taxon>Agaricomycotina</taxon>
        <taxon>Agaricomycetes</taxon>
        <taxon>Polyporales</taxon>
        <taxon>Polyporaceae</taxon>
        <taxon>Ganoderma</taxon>
    </lineage>
</organism>
<dbReference type="EMBL" id="AYKW01000005">
    <property type="protein sequence ID" value="PIL34341.1"/>
    <property type="molecule type" value="Genomic_DNA"/>
</dbReference>
<gene>
    <name evidence="1" type="ORF">GSI_03116</name>
</gene>
<reference evidence="1 2" key="1">
    <citation type="journal article" date="2015" name="Sci. Rep.">
        <title>Chromosome-level genome map provides insights into diverse defense mechanisms in the medicinal fungus Ganoderma sinense.</title>
        <authorList>
            <person name="Zhu Y."/>
            <person name="Xu J."/>
            <person name="Sun C."/>
            <person name="Zhou S."/>
            <person name="Xu H."/>
            <person name="Nelson D.R."/>
            <person name="Qian J."/>
            <person name="Song J."/>
            <person name="Luo H."/>
            <person name="Xiang L."/>
            <person name="Li Y."/>
            <person name="Xu Z."/>
            <person name="Ji A."/>
            <person name="Wang L."/>
            <person name="Lu S."/>
            <person name="Hayward A."/>
            <person name="Sun W."/>
            <person name="Li X."/>
            <person name="Schwartz D.C."/>
            <person name="Wang Y."/>
            <person name="Chen S."/>
        </authorList>
    </citation>
    <scope>NUCLEOTIDE SEQUENCE [LARGE SCALE GENOMIC DNA]</scope>
    <source>
        <strain evidence="1 2">ZZ0214-1</strain>
    </source>
</reference>
<name>A0A2G8SKP9_9APHY</name>
<proteinExistence type="predicted"/>
<dbReference type="Proteomes" id="UP000230002">
    <property type="component" value="Unassembled WGS sequence"/>
</dbReference>
<protein>
    <submittedName>
        <fullName evidence="1">Uncharacterized protein</fullName>
    </submittedName>
</protein>
<comment type="caution">
    <text evidence="1">The sequence shown here is derived from an EMBL/GenBank/DDBJ whole genome shotgun (WGS) entry which is preliminary data.</text>
</comment>
<keyword evidence="2" id="KW-1185">Reference proteome</keyword>
<evidence type="ECO:0000313" key="1">
    <source>
        <dbReference type="EMBL" id="PIL34341.1"/>
    </source>
</evidence>
<dbReference type="STRING" id="1077348.A0A2G8SKP9"/>
<accession>A0A2G8SKP9</accession>